<dbReference type="GO" id="GO:0045490">
    <property type="term" value="P:pectin catabolic process"/>
    <property type="evidence" value="ECO:0007669"/>
    <property type="project" value="UniProtKB-UniRule"/>
</dbReference>
<dbReference type="PANTHER" id="PTHR31321:SF57">
    <property type="entry name" value="PECTINESTERASE 53-RELATED"/>
    <property type="match status" value="1"/>
</dbReference>
<evidence type="ECO:0000256" key="6">
    <source>
        <dbReference type="ARBA" id="ARBA00022729"/>
    </source>
</evidence>
<evidence type="ECO:0000313" key="14">
    <source>
        <dbReference type="Proteomes" id="UP000223968"/>
    </source>
</evidence>
<keyword evidence="5 11" id="KW-0964">Secreted</keyword>
<accession>A0A2B7XE56</accession>
<keyword evidence="7 11" id="KW-0378">Hydrolase</keyword>
<dbReference type="UniPathway" id="UPA00545">
    <property type="reaction ID" value="UER00823"/>
</dbReference>
<keyword evidence="8 11" id="KW-0063">Aspartyl esterase</keyword>
<gene>
    <name evidence="13" type="ORF">AJ79_06410</name>
</gene>
<comment type="catalytic activity">
    <reaction evidence="9 11">
        <text>[(1-&gt;4)-alpha-D-galacturonosyl methyl ester](n) + n H2O = [(1-&gt;4)-alpha-D-galacturonosyl](n) + n methanol + n H(+)</text>
        <dbReference type="Rhea" id="RHEA:22380"/>
        <dbReference type="Rhea" id="RHEA-COMP:14570"/>
        <dbReference type="Rhea" id="RHEA-COMP:14573"/>
        <dbReference type="ChEBI" id="CHEBI:15377"/>
        <dbReference type="ChEBI" id="CHEBI:15378"/>
        <dbReference type="ChEBI" id="CHEBI:17790"/>
        <dbReference type="ChEBI" id="CHEBI:140522"/>
        <dbReference type="ChEBI" id="CHEBI:140523"/>
        <dbReference type="EC" id="3.1.1.11"/>
    </reaction>
</comment>
<evidence type="ECO:0000256" key="7">
    <source>
        <dbReference type="ARBA" id="ARBA00022801"/>
    </source>
</evidence>
<keyword evidence="11" id="KW-0961">Cell wall biogenesis/degradation</keyword>
<comment type="function">
    <text evidence="11">Involved in maceration and soft-rotting of plant tissue.</text>
</comment>
<dbReference type="PROSITE" id="PS00503">
    <property type="entry name" value="PECTINESTERASE_2"/>
    <property type="match status" value="1"/>
</dbReference>
<dbReference type="Proteomes" id="UP000223968">
    <property type="component" value="Unassembled WGS sequence"/>
</dbReference>
<keyword evidence="6 11" id="KW-0732">Signal</keyword>
<dbReference type="InterPro" id="IPR033131">
    <property type="entry name" value="Pectinesterase_Asp_AS"/>
</dbReference>
<feature type="chain" id="PRO_5011811292" description="Pectinesterase" evidence="11">
    <location>
        <begin position="21"/>
        <end position="335"/>
    </location>
</feature>
<comment type="pathway">
    <text evidence="2 11">Glycan metabolism; pectin degradation; 2-dehydro-3-deoxy-D-gluconate from pectin: step 1/5.</text>
</comment>
<evidence type="ECO:0000256" key="10">
    <source>
        <dbReference type="PROSITE-ProRule" id="PRU10040"/>
    </source>
</evidence>
<dbReference type="EC" id="3.1.1.11" evidence="4 11"/>
<comment type="subcellular location">
    <subcellularLocation>
        <location evidence="1 11">Secreted</location>
    </subcellularLocation>
</comment>
<dbReference type="GO" id="GO:0042545">
    <property type="term" value="P:cell wall modification"/>
    <property type="evidence" value="ECO:0007669"/>
    <property type="project" value="UniProtKB-UniRule"/>
</dbReference>
<dbReference type="Gene3D" id="2.160.20.10">
    <property type="entry name" value="Single-stranded right-handed beta-helix, Pectin lyase-like"/>
    <property type="match status" value="1"/>
</dbReference>
<dbReference type="InterPro" id="IPR000070">
    <property type="entry name" value="Pectinesterase_cat"/>
</dbReference>
<dbReference type="AlphaFoldDB" id="A0A2B7XE56"/>
<name>A0A2B7XE56_9EURO</name>
<reference evidence="13 14" key="1">
    <citation type="submission" date="2017-10" db="EMBL/GenBank/DDBJ databases">
        <title>Comparative genomics in systemic dimorphic fungi from Ajellomycetaceae.</title>
        <authorList>
            <person name="Munoz J.F."/>
            <person name="Mcewen J.G."/>
            <person name="Clay O.K."/>
            <person name="Cuomo C.A."/>
        </authorList>
    </citation>
    <scope>NUCLEOTIDE SEQUENCE [LARGE SCALE GENOMIC DNA]</scope>
    <source>
        <strain evidence="13 14">UAMH5409</strain>
    </source>
</reference>
<dbReference type="OrthoDB" id="2019149at2759"/>
<dbReference type="PANTHER" id="PTHR31321">
    <property type="entry name" value="ACYL-COA THIOESTER HYDROLASE YBHC-RELATED"/>
    <property type="match status" value="1"/>
</dbReference>
<organism evidence="13 14">
    <name type="scientific">Helicocarpus griseus UAMH5409</name>
    <dbReference type="NCBI Taxonomy" id="1447875"/>
    <lineage>
        <taxon>Eukaryota</taxon>
        <taxon>Fungi</taxon>
        <taxon>Dikarya</taxon>
        <taxon>Ascomycota</taxon>
        <taxon>Pezizomycotina</taxon>
        <taxon>Eurotiomycetes</taxon>
        <taxon>Eurotiomycetidae</taxon>
        <taxon>Onygenales</taxon>
        <taxon>Ajellomycetaceae</taxon>
        <taxon>Helicocarpus</taxon>
    </lineage>
</organism>
<evidence type="ECO:0000256" key="5">
    <source>
        <dbReference type="ARBA" id="ARBA00022525"/>
    </source>
</evidence>
<sequence>MHCSIALTGALLALATQAIGRPGVNHQIAKKTERTTSPEGCLIVRGSDTGSGEYSKPSEALEALGSGTEEACIFIYSGTYDDYFRIEYGGPLTFYGYTTNVESPADNTVTIQRRKSSSEAGDLDSSSVASIRSANFKAYNINFHNTWGKGTQAVAVTARGEQQGYYACGFYGYQDTLYAHSGKQYYSNCYIEGAVDFIFGNAGAWFNQCTIASNGEGYITANSRETEDDPNWYVFDKSTITTASGVSGLTEEVYLGRPWRILARVMYQNCDLSDIIHPEGWTEMEEGATPIFEEYNNSGAGSDTSARKYLTPASEAVTRDQLWGSGWEEWVDMDW</sequence>
<dbReference type="InterPro" id="IPR012334">
    <property type="entry name" value="Pectin_lyas_fold"/>
</dbReference>
<feature type="domain" description="Pectinesterase catalytic" evidence="12">
    <location>
        <begin position="48"/>
        <end position="307"/>
    </location>
</feature>
<evidence type="ECO:0000256" key="1">
    <source>
        <dbReference type="ARBA" id="ARBA00004613"/>
    </source>
</evidence>
<proteinExistence type="inferred from homology"/>
<comment type="caution">
    <text evidence="13">The sequence shown here is derived from an EMBL/GenBank/DDBJ whole genome shotgun (WGS) entry which is preliminary data.</text>
</comment>
<evidence type="ECO:0000256" key="2">
    <source>
        <dbReference type="ARBA" id="ARBA00005184"/>
    </source>
</evidence>
<dbReference type="STRING" id="1447875.A0A2B7XE56"/>
<dbReference type="EMBL" id="PDNB01000113">
    <property type="protein sequence ID" value="PGH06937.1"/>
    <property type="molecule type" value="Genomic_DNA"/>
</dbReference>
<evidence type="ECO:0000256" key="9">
    <source>
        <dbReference type="ARBA" id="ARBA00047928"/>
    </source>
</evidence>
<comment type="similarity">
    <text evidence="3">Belongs to the pectinesterase family.</text>
</comment>
<evidence type="ECO:0000256" key="8">
    <source>
        <dbReference type="ARBA" id="ARBA00023085"/>
    </source>
</evidence>
<keyword evidence="14" id="KW-1185">Reference proteome</keyword>
<evidence type="ECO:0000256" key="3">
    <source>
        <dbReference type="ARBA" id="ARBA00008891"/>
    </source>
</evidence>
<dbReference type="GO" id="GO:0030599">
    <property type="term" value="F:pectinesterase activity"/>
    <property type="evidence" value="ECO:0007669"/>
    <property type="project" value="UniProtKB-UniRule"/>
</dbReference>
<dbReference type="GO" id="GO:0005576">
    <property type="term" value="C:extracellular region"/>
    <property type="evidence" value="ECO:0007669"/>
    <property type="project" value="UniProtKB-SubCell"/>
</dbReference>
<dbReference type="SUPFAM" id="SSF51126">
    <property type="entry name" value="Pectin lyase-like"/>
    <property type="match status" value="1"/>
</dbReference>
<evidence type="ECO:0000313" key="13">
    <source>
        <dbReference type="EMBL" id="PGH06937.1"/>
    </source>
</evidence>
<evidence type="ECO:0000259" key="12">
    <source>
        <dbReference type="Pfam" id="PF01095"/>
    </source>
</evidence>
<feature type="signal peptide" evidence="11">
    <location>
        <begin position="1"/>
        <end position="20"/>
    </location>
</feature>
<evidence type="ECO:0000256" key="11">
    <source>
        <dbReference type="RuleBase" id="RU000589"/>
    </source>
</evidence>
<feature type="active site" evidence="10">
    <location>
        <position position="196"/>
    </location>
</feature>
<protein>
    <recommendedName>
        <fullName evidence="4 11">Pectinesterase</fullName>
        <ecNumber evidence="4 11">3.1.1.11</ecNumber>
    </recommendedName>
</protein>
<dbReference type="Pfam" id="PF01095">
    <property type="entry name" value="Pectinesterase"/>
    <property type="match status" value="1"/>
</dbReference>
<dbReference type="InterPro" id="IPR011050">
    <property type="entry name" value="Pectin_lyase_fold/virulence"/>
</dbReference>
<evidence type="ECO:0000256" key="4">
    <source>
        <dbReference type="ARBA" id="ARBA00013229"/>
    </source>
</evidence>
<dbReference type="FunFam" id="2.160.20.10:FF:000014">
    <property type="entry name" value="Pectinesterase"/>
    <property type="match status" value="1"/>
</dbReference>